<accession>A0A151R3F0</accession>
<dbReference type="AlphaFoldDB" id="A0A151R3F0"/>
<dbReference type="Gramene" id="C.cajan_33872.t">
    <property type="protein sequence ID" value="C.cajan_33872.t.cds1"/>
    <property type="gene ID" value="C.cajan_33872"/>
</dbReference>
<dbReference type="PANTHER" id="PTHR33430">
    <property type="entry name" value="MATERNAL EFFECT EMBRYO ARREST PROTEIN"/>
    <property type="match status" value="1"/>
</dbReference>
<protein>
    <submittedName>
        <fullName evidence="2">Uncharacterized protein</fullName>
    </submittedName>
</protein>
<keyword evidence="1" id="KW-0472">Membrane</keyword>
<dbReference type="Proteomes" id="UP000075243">
    <property type="component" value="Unassembled WGS sequence"/>
</dbReference>
<organism evidence="2 3">
    <name type="scientific">Cajanus cajan</name>
    <name type="common">Pigeon pea</name>
    <name type="synonym">Cajanus indicus</name>
    <dbReference type="NCBI Taxonomy" id="3821"/>
    <lineage>
        <taxon>Eukaryota</taxon>
        <taxon>Viridiplantae</taxon>
        <taxon>Streptophyta</taxon>
        <taxon>Embryophyta</taxon>
        <taxon>Tracheophyta</taxon>
        <taxon>Spermatophyta</taxon>
        <taxon>Magnoliopsida</taxon>
        <taxon>eudicotyledons</taxon>
        <taxon>Gunneridae</taxon>
        <taxon>Pentapetalae</taxon>
        <taxon>rosids</taxon>
        <taxon>fabids</taxon>
        <taxon>Fabales</taxon>
        <taxon>Fabaceae</taxon>
        <taxon>Papilionoideae</taxon>
        <taxon>50 kb inversion clade</taxon>
        <taxon>NPAAA clade</taxon>
        <taxon>indigoferoid/millettioid clade</taxon>
        <taxon>Phaseoleae</taxon>
        <taxon>Cajanus</taxon>
    </lineage>
</organism>
<feature type="transmembrane region" description="Helical" evidence="1">
    <location>
        <begin position="20"/>
        <end position="48"/>
    </location>
</feature>
<dbReference type="EMBL" id="KQ484137">
    <property type="protein sequence ID" value="KYP37128.1"/>
    <property type="molecule type" value="Genomic_DNA"/>
</dbReference>
<evidence type="ECO:0000313" key="3">
    <source>
        <dbReference type="Proteomes" id="UP000075243"/>
    </source>
</evidence>
<name>A0A151R3F0_CAJCA</name>
<reference evidence="2" key="1">
    <citation type="journal article" date="2012" name="Nat. Biotechnol.">
        <title>Draft genome sequence of pigeonpea (Cajanus cajan), an orphan legume crop of resource-poor farmers.</title>
        <authorList>
            <person name="Varshney R.K."/>
            <person name="Chen W."/>
            <person name="Li Y."/>
            <person name="Bharti A.K."/>
            <person name="Saxena R.K."/>
            <person name="Schlueter J.A."/>
            <person name="Donoghue M.T."/>
            <person name="Azam S."/>
            <person name="Fan G."/>
            <person name="Whaley A.M."/>
            <person name="Farmer A.D."/>
            <person name="Sheridan J."/>
            <person name="Iwata A."/>
            <person name="Tuteja R."/>
            <person name="Penmetsa R.V."/>
            <person name="Wu W."/>
            <person name="Upadhyaya H.D."/>
            <person name="Yang S.P."/>
            <person name="Shah T."/>
            <person name="Saxena K.B."/>
            <person name="Michael T."/>
            <person name="McCombie W.R."/>
            <person name="Yang B."/>
            <person name="Zhang G."/>
            <person name="Yang H."/>
            <person name="Wang J."/>
            <person name="Spillane C."/>
            <person name="Cook D.R."/>
            <person name="May G.D."/>
            <person name="Xu X."/>
            <person name="Jackson S.A."/>
        </authorList>
    </citation>
    <scope>NUCLEOTIDE SEQUENCE [LARGE SCALE GENOMIC DNA]</scope>
</reference>
<keyword evidence="1" id="KW-0812">Transmembrane</keyword>
<keyword evidence="1" id="KW-1133">Transmembrane helix</keyword>
<dbReference type="PANTHER" id="PTHR33430:SF9">
    <property type="entry name" value="MATERNAL EFFECT EMBRYO ARREST 60"/>
    <property type="match status" value="1"/>
</dbReference>
<evidence type="ECO:0000256" key="1">
    <source>
        <dbReference type="SAM" id="Phobius"/>
    </source>
</evidence>
<proteinExistence type="predicted"/>
<keyword evidence="3" id="KW-1185">Reference proteome</keyword>
<evidence type="ECO:0000313" key="2">
    <source>
        <dbReference type="EMBL" id="KYP37128.1"/>
    </source>
</evidence>
<gene>
    <name evidence="2" type="ORF">KK1_041707</name>
</gene>
<sequence length="56" mass="6036">MSLVNLVQIKLGTFACGSPHTYAAVLPIFILVPSALLIYVVLLFYALLVNTSTTQP</sequence>